<dbReference type="FunFam" id="2.40.50.140:FF:000051">
    <property type="entry name" value="RNA-binding transcriptional accessory protein"/>
    <property type="match status" value="1"/>
</dbReference>
<feature type="binding site" evidence="8">
    <location>
        <position position="224"/>
    </location>
    <ligand>
        <name>dimethylallyl diphosphate</name>
        <dbReference type="ChEBI" id="CHEBI:57623"/>
    </ligand>
</feature>
<keyword evidence="2 8" id="KW-0004">4Fe-4S</keyword>
<dbReference type="CDD" id="cd05688">
    <property type="entry name" value="S1_RPS1_repeat_ec3"/>
    <property type="match status" value="1"/>
</dbReference>
<feature type="region of interest" description="Disordered" evidence="9">
    <location>
        <begin position="641"/>
        <end position="671"/>
    </location>
</feature>
<dbReference type="CDD" id="cd04465">
    <property type="entry name" value="S1_RPS1_repeat_ec2_hs2"/>
    <property type="match status" value="1"/>
</dbReference>
<feature type="active site" description="Proton donor" evidence="8">
    <location>
        <position position="125"/>
    </location>
</feature>
<feature type="binding site" evidence="8">
    <location>
        <position position="224"/>
    </location>
    <ligand>
        <name>(2E)-4-hydroxy-3-methylbut-2-enyl diphosphate</name>
        <dbReference type="ChEBI" id="CHEBI:128753"/>
    </ligand>
</feature>
<dbReference type="Gene3D" id="3.40.1010.20">
    <property type="entry name" value="4-hydroxy-3-methylbut-2-enyl diphosphate reductase, catalytic domain"/>
    <property type="match status" value="2"/>
</dbReference>
<dbReference type="SMART" id="SM00316">
    <property type="entry name" value="S1"/>
    <property type="match status" value="4"/>
</dbReference>
<dbReference type="Gene3D" id="3.40.50.11270">
    <property type="match status" value="1"/>
</dbReference>
<dbReference type="InterPro" id="IPR050437">
    <property type="entry name" value="Ribos_protein_bS1-like"/>
</dbReference>
<evidence type="ECO:0000256" key="5">
    <source>
        <dbReference type="ARBA" id="ARBA00023004"/>
    </source>
</evidence>
<feature type="binding site" evidence="8">
    <location>
        <position position="95"/>
    </location>
    <ligand>
        <name>[4Fe-4S] cluster</name>
        <dbReference type="ChEBI" id="CHEBI:49883"/>
    </ligand>
</feature>
<dbReference type="NCBIfam" id="NF000907">
    <property type="entry name" value="PRK00087.1"/>
    <property type="match status" value="1"/>
</dbReference>
<feature type="compositionally biased region" description="Low complexity" evidence="9">
    <location>
        <begin position="643"/>
        <end position="656"/>
    </location>
</feature>
<feature type="binding site" evidence="8">
    <location>
        <position position="123"/>
    </location>
    <ligand>
        <name>dimethylallyl diphosphate</name>
        <dbReference type="ChEBI" id="CHEBI:57623"/>
    </ligand>
</feature>
<feature type="binding site" evidence="8">
    <location>
        <position position="123"/>
    </location>
    <ligand>
        <name>(2E)-4-hydroxy-3-methylbut-2-enyl diphosphate</name>
        <dbReference type="ChEBI" id="CHEBI:128753"/>
    </ligand>
</feature>
<evidence type="ECO:0000313" key="11">
    <source>
        <dbReference type="EMBL" id="MBC5732661.1"/>
    </source>
</evidence>
<feature type="binding site" evidence="8">
    <location>
        <position position="266"/>
    </location>
    <ligand>
        <name>(2E)-4-hydroxy-3-methylbut-2-enyl diphosphate</name>
        <dbReference type="ChEBI" id="CHEBI:128753"/>
    </ligand>
</feature>
<evidence type="ECO:0000256" key="8">
    <source>
        <dbReference type="HAMAP-Rule" id="MF_00191"/>
    </source>
</evidence>
<keyword evidence="4 11" id="KW-0689">Ribosomal protein</keyword>
<comment type="catalytic activity">
    <reaction evidence="8">
        <text>dimethylallyl diphosphate + 2 oxidized [2Fe-2S]-[ferredoxin] + H2O = (2E)-4-hydroxy-3-methylbut-2-enyl diphosphate + 2 reduced [2Fe-2S]-[ferredoxin] + 2 H(+)</text>
        <dbReference type="Rhea" id="RHEA:24825"/>
        <dbReference type="Rhea" id="RHEA-COMP:10000"/>
        <dbReference type="Rhea" id="RHEA-COMP:10001"/>
        <dbReference type="ChEBI" id="CHEBI:15377"/>
        <dbReference type="ChEBI" id="CHEBI:15378"/>
        <dbReference type="ChEBI" id="CHEBI:33737"/>
        <dbReference type="ChEBI" id="CHEBI:33738"/>
        <dbReference type="ChEBI" id="CHEBI:57623"/>
        <dbReference type="ChEBI" id="CHEBI:128753"/>
        <dbReference type="EC" id="1.17.7.4"/>
    </reaction>
</comment>
<dbReference type="InterPro" id="IPR003451">
    <property type="entry name" value="LytB/IspH"/>
</dbReference>
<feature type="binding site" evidence="8">
    <location>
        <position position="194"/>
    </location>
    <ligand>
        <name>[4Fe-4S] cluster</name>
        <dbReference type="ChEBI" id="CHEBI:49883"/>
    </ligand>
</feature>
<dbReference type="NCBIfam" id="TIGR00216">
    <property type="entry name" value="ispH_lytB"/>
    <property type="match status" value="1"/>
</dbReference>
<feature type="binding site" evidence="8">
    <location>
        <position position="224"/>
    </location>
    <ligand>
        <name>isopentenyl diphosphate</name>
        <dbReference type="ChEBI" id="CHEBI:128769"/>
    </ligand>
</feature>
<evidence type="ECO:0000259" key="10">
    <source>
        <dbReference type="PROSITE" id="PS50126"/>
    </source>
</evidence>
<dbReference type="GO" id="GO:0016114">
    <property type="term" value="P:terpenoid biosynthetic process"/>
    <property type="evidence" value="ECO:0007669"/>
    <property type="project" value="UniProtKB-UniRule"/>
</dbReference>
<dbReference type="NCBIfam" id="NF005208">
    <property type="entry name" value="PRK06676.1"/>
    <property type="match status" value="1"/>
</dbReference>
<feature type="binding site" evidence="8">
    <location>
        <position position="73"/>
    </location>
    <ligand>
        <name>dimethylallyl diphosphate</name>
        <dbReference type="ChEBI" id="CHEBI:57623"/>
    </ligand>
</feature>
<feature type="binding site" evidence="8">
    <location>
        <position position="222"/>
    </location>
    <ligand>
        <name>(2E)-4-hydroxy-3-methylbut-2-enyl diphosphate</name>
        <dbReference type="ChEBI" id="CHEBI:128753"/>
    </ligand>
</feature>
<dbReference type="PANTHER" id="PTHR10724:SF7">
    <property type="entry name" value="SMALL RIBOSOMAL SUBUNIT PROTEIN BS1C"/>
    <property type="match status" value="1"/>
</dbReference>
<feature type="binding site" evidence="8">
    <location>
        <position position="222"/>
    </location>
    <ligand>
        <name>dimethylallyl diphosphate</name>
        <dbReference type="ChEBI" id="CHEBI:57623"/>
    </ligand>
</feature>
<feature type="binding site" evidence="8">
    <location>
        <position position="12"/>
    </location>
    <ligand>
        <name>[4Fe-4S] cluster</name>
        <dbReference type="ChEBI" id="CHEBI:49883"/>
    </ligand>
</feature>
<feature type="binding site" evidence="8">
    <location>
        <position position="73"/>
    </location>
    <ligand>
        <name>(2E)-4-hydroxy-3-methylbut-2-enyl diphosphate</name>
        <dbReference type="ChEBI" id="CHEBI:128753"/>
    </ligand>
</feature>
<dbReference type="UniPathway" id="UPA00056">
    <property type="reaction ID" value="UER00097"/>
</dbReference>
<dbReference type="HAMAP" id="MF_00191">
    <property type="entry name" value="IspH"/>
    <property type="match status" value="1"/>
</dbReference>
<feature type="binding site" evidence="8">
    <location>
        <position position="266"/>
    </location>
    <ligand>
        <name>isopentenyl diphosphate</name>
        <dbReference type="ChEBI" id="CHEBI:128769"/>
    </ligand>
</feature>
<feature type="domain" description="S1 motif" evidence="10">
    <location>
        <begin position="391"/>
        <end position="457"/>
    </location>
</feature>
<dbReference type="CDD" id="cd13944">
    <property type="entry name" value="lytB_ispH"/>
    <property type="match status" value="1"/>
</dbReference>
<dbReference type="UniPathway" id="UPA00059">
    <property type="reaction ID" value="UER00105"/>
</dbReference>
<feature type="binding site" evidence="8">
    <location>
        <position position="223"/>
    </location>
    <ligand>
        <name>(2E)-4-hydroxy-3-methylbut-2-enyl diphosphate</name>
        <dbReference type="ChEBI" id="CHEBI:128753"/>
    </ligand>
</feature>
<comment type="pathway">
    <text evidence="8">Isoprenoid biosynthesis; isopentenyl diphosphate biosynthesis via DXP pathway; isopentenyl diphosphate from 1-deoxy-D-xylulose 5-phosphate: step 6/6.</text>
</comment>
<evidence type="ECO:0000256" key="1">
    <source>
        <dbReference type="ARBA" id="ARBA00006767"/>
    </source>
</evidence>
<dbReference type="RefSeq" id="WP_186906550.1">
    <property type="nucleotide sequence ID" value="NZ_JACOPP010000002.1"/>
</dbReference>
<dbReference type="GO" id="GO:0003729">
    <property type="term" value="F:mRNA binding"/>
    <property type="evidence" value="ECO:0007669"/>
    <property type="project" value="TreeGrafter"/>
</dbReference>
<dbReference type="EMBL" id="JACOPP010000002">
    <property type="protein sequence ID" value="MBC5732661.1"/>
    <property type="molecule type" value="Genomic_DNA"/>
</dbReference>
<dbReference type="GO" id="GO:0005737">
    <property type="term" value="C:cytoplasm"/>
    <property type="evidence" value="ECO:0007669"/>
    <property type="project" value="UniProtKB-ARBA"/>
</dbReference>
<dbReference type="PANTHER" id="PTHR10724">
    <property type="entry name" value="30S RIBOSOMAL PROTEIN S1"/>
    <property type="match status" value="1"/>
</dbReference>
<proteinExistence type="inferred from homology"/>
<comment type="pathway">
    <text evidence="8">Isoprenoid biosynthesis; dimethylallyl diphosphate biosynthesis; dimethylallyl diphosphate from (2E)-4-hydroxy-3-methylbutenyl diphosphate: step 1/1.</text>
</comment>
<evidence type="ECO:0000313" key="12">
    <source>
        <dbReference type="Proteomes" id="UP000661435"/>
    </source>
</evidence>
<evidence type="ECO:0000256" key="2">
    <source>
        <dbReference type="ARBA" id="ARBA00022485"/>
    </source>
</evidence>
<comment type="catalytic activity">
    <reaction evidence="8">
        <text>isopentenyl diphosphate + 2 oxidized [2Fe-2S]-[ferredoxin] + H2O = (2E)-4-hydroxy-3-methylbut-2-enyl diphosphate + 2 reduced [2Fe-2S]-[ferredoxin] + 2 H(+)</text>
        <dbReference type="Rhea" id="RHEA:24488"/>
        <dbReference type="Rhea" id="RHEA-COMP:10000"/>
        <dbReference type="Rhea" id="RHEA-COMP:10001"/>
        <dbReference type="ChEBI" id="CHEBI:15377"/>
        <dbReference type="ChEBI" id="CHEBI:15378"/>
        <dbReference type="ChEBI" id="CHEBI:33737"/>
        <dbReference type="ChEBI" id="CHEBI:33738"/>
        <dbReference type="ChEBI" id="CHEBI:128753"/>
        <dbReference type="ChEBI" id="CHEBI:128769"/>
        <dbReference type="EC" id="1.17.7.4"/>
    </reaction>
</comment>
<gene>
    <name evidence="8" type="primary">ispH</name>
    <name evidence="11" type="ORF">H8S57_02820</name>
</gene>
<dbReference type="GO" id="GO:0003735">
    <property type="term" value="F:structural constituent of ribosome"/>
    <property type="evidence" value="ECO:0007669"/>
    <property type="project" value="TreeGrafter"/>
</dbReference>
<feature type="binding site" evidence="8">
    <location>
        <position position="222"/>
    </location>
    <ligand>
        <name>isopentenyl diphosphate</name>
        <dbReference type="ChEBI" id="CHEBI:128769"/>
    </ligand>
</feature>
<dbReference type="GO" id="GO:0051539">
    <property type="term" value="F:4 iron, 4 sulfur cluster binding"/>
    <property type="evidence" value="ECO:0007669"/>
    <property type="project" value="UniProtKB-UniRule"/>
</dbReference>
<feature type="binding site" evidence="8">
    <location>
        <position position="40"/>
    </location>
    <ligand>
        <name>dimethylallyl diphosphate</name>
        <dbReference type="ChEBI" id="CHEBI:57623"/>
    </ligand>
</feature>
<reference evidence="11" key="1">
    <citation type="submission" date="2020-08" db="EMBL/GenBank/DDBJ databases">
        <title>Genome public.</title>
        <authorList>
            <person name="Liu C."/>
            <person name="Sun Q."/>
        </authorList>
    </citation>
    <scope>NUCLEOTIDE SEQUENCE</scope>
    <source>
        <strain evidence="11">NSJ-51</strain>
    </source>
</reference>
<comment type="caution">
    <text evidence="11">The sequence shown here is derived from an EMBL/GenBank/DDBJ whole genome shotgun (WGS) entry which is preliminary data.</text>
</comment>
<dbReference type="SUPFAM" id="SSF50249">
    <property type="entry name" value="Nucleic acid-binding proteins"/>
    <property type="match status" value="4"/>
</dbReference>
<comment type="similarity">
    <text evidence="8">Belongs to the IspH family.</text>
</comment>
<dbReference type="InterPro" id="IPR003029">
    <property type="entry name" value="S1_domain"/>
</dbReference>
<dbReference type="Pfam" id="PF00575">
    <property type="entry name" value="S1"/>
    <property type="match status" value="4"/>
</dbReference>
<evidence type="ECO:0000256" key="4">
    <source>
        <dbReference type="ARBA" id="ARBA00022980"/>
    </source>
</evidence>
<dbReference type="Gene3D" id="2.40.50.140">
    <property type="entry name" value="Nucleic acid-binding proteins"/>
    <property type="match status" value="4"/>
</dbReference>
<evidence type="ECO:0000256" key="7">
    <source>
        <dbReference type="ARBA" id="ARBA00023274"/>
    </source>
</evidence>
<dbReference type="GO" id="GO:0050992">
    <property type="term" value="P:dimethylallyl diphosphate biosynthetic process"/>
    <property type="evidence" value="ECO:0007669"/>
    <property type="project" value="UniProtKB-UniRule"/>
</dbReference>
<dbReference type="GO" id="GO:0006412">
    <property type="term" value="P:translation"/>
    <property type="evidence" value="ECO:0007669"/>
    <property type="project" value="TreeGrafter"/>
</dbReference>
<dbReference type="GO" id="GO:0005840">
    <property type="term" value="C:ribosome"/>
    <property type="evidence" value="ECO:0007669"/>
    <property type="project" value="UniProtKB-KW"/>
</dbReference>
<dbReference type="GO" id="GO:0051745">
    <property type="term" value="F:4-hydroxy-3-methylbut-2-enyl diphosphate reductase activity"/>
    <property type="evidence" value="ECO:0007669"/>
    <property type="project" value="UniProtKB-UniRule"/>
</dbReference>
<feature type="domain" description="S1 motif" evidence="10">
    <location>
        <begin position="478"/>
        <end position="546"/>
    </location>
</feature>
<feature type="domain" description="S1 motif" evidence="10">
    <location>
        <begin position="563"/>
        <end position="632"/>
    </location>
</feature>
<accession>A0A8J6J4V8</accession>
<dbReference type="Pfam" id="PF02401">
    <property type="entry name" value="LYTB"/>
    <property type="match status" value="1"/>
</dbReference>
<feature type="binding site" evidence="8">
    <location>
        <position position="40"/>
    </location>
    <ligand>
        <name>isopentenyl diphosphate</name>
        <dbReference type="ChEBI" id="CHEBI:128769"/>
    </ligand>
</feature>
<feature type="binding site" evidence="8">
    <location>
        <position position="123"/>
    </location>
    <ligand>
        <name>isopentenyl diphosphate</name>
        <dbReference type="ChEBI" id="CHEBI:128769"/>
    </ligand>
</feature>
<dbReference type="GO" id="GO:0046872">
    <property type="term" value="F:metal ion binding"/>
    <property type="evidence" value="ECO:0007669"/>
    <property type="project" value="UniProtKB-KW"/>
</dbReference>
<dbReference type="InterPro" id="IPR035104">
    <property type="entry name" value="Ribosomal_protein_S1-like"/>
</dbReference>
<comment type="cofactor">
    <cofactor evidence="8">
        <name>[4Fe-4S] cluster</name>
        <dbReference type="ChEBI" id="CHEBI:49883"/>
    </cofactor>
    <text evidence="8">Binds 1 [4Fe-4S] cluster per subunit.</text>
</comment>
<sequence length="671" mass="73178">MKLELARSAGFCYGVRRAVEMAEQAARSGCRCVMLGPVIHNGSVIERLKAQGVALAETPEQVPEGAAVIIRSHGEGRPVHQALAARGCRVIDATCPNVARIHHLVARAEAEGRQVLIIGMRAHPEVQAIAGWCGHPVVLEGAQELEQWLQEGPERKSLPLTMVSQTTSTQMIWDLSVEKAKKQCTNLKIFDTICNATYKRQSEAQALAARCGAMIVIGGRDSSNTKRLWELCAALCPDTVWIERAAELEPSNLCRKASIGITAGASTPGWIIKEVYDKMSDENFEIEESFAEMLEKSIKTLNTGEKVTGVVTGIAPTEIYVDLGTKHAGYIPVSELTDDPTVKVEDLVKVGDEIETYVMRVNDQEGVVTLSKKRLDTVKSWDDIEQAREEHTTVEGVVTEENKGGVVVNIKGVRVFIPASQTGLPRDAAMSELLKKKVRLRITEVNRARRRVVGSIRAVEAEERAAKAAEVWNNIEEGKRYSGTVKSLTSYGAFVDIGGVDGMVHISELSWSRIKHPSEVVSVGDSVEVYVISFDPEKKKISLGMKDRGQDPWSVFTGKYNIGDTANVRVVKLMTFGAFAEIVPGVDGLIHISQIADHRIDKPGDVLSEGQMVDVKITDIDYDHKKVSLSIRALLEDAQRTQSAGAAEGEDAVVASSDSEGTEVAADFNEE</sequence>
<keyword evidence="7" id="KW-0687">Ribonucleoprotein</keyword>
<dbReference type="AlphaFoldDB" id="A0A8J6J4V8"/>
<keyword evidence="5 8" id="KW-0408">Iron</keyword>
<keyword evidence="8 11" id="KW-0560">Oxidoreductase</keyword>
<protein>
    <recommendedName>
        <fullName evidence="8">4-hydroxy-3-methylbut-2-enyl diphosphate reductase</fullName>
        <shortName evidence="8">HMBPP reductase</shortName>
        <ecNumber evidence="8">1.17.7.4</ecNumber>
    </recommendedName>
</protein>
<dbReference type="Proteomes" id="UP000661435">
    <property type="component" value="Unassembled WGS sequence"/>
</dbReference>
<organism evidence="11 12">
    <name type="scientific">Lawsonibacter hominis</name>
    <dbReference type="NCBI Taxonomy" id="2763053"/>
    <lineage>
        <taxon>Bacteria</taxon>
        <taxon>Bacillati</taxon>
        <taxon>Bacillota</taxon>
        <taxon>Clostridia</taxon>
        <taxon>Eubacteriales</taxon>
        <taxon>Oscillospiraceae</taxon>
        <taxon>Lawsonibacter</taxon>
    </lineage>
</organism>
<feature type="binding site" evidence="8">
    <location>
        <position position="223"/>
    </location>
    <ligand>
        <name>isopentenyl diphosphate</name>
        <dbReference type="ChEBI" id="CHEBI:128769"/>
    </ligand>
</feature>
<evidence type="ECO:0000256" key="9">
    <source>
        <dbReference type="SAM" id="MobiDB-lite"/>
    </source>
</evidence>
<feature type="binding site" evidence="8">
    <location>
        <position position="223"/>
    </location>
    <ligand>
        <name>dimethylallyl diphosphate</name>
        <dbReference type="ChEBI" id="CHEBI:57623"/>
    </ligand>
</feature>
<feature type="binding site" evidence="8">
    <location>
        <position position="166"/>
    </location>
    <ligand>
        <name>(2E)-4-hydroxy-3-methylbut-2-enyl diphosphate</name>
        <dbReference type="ChEBI" id="CHEBI:128753"/>
    </ligand>
</feature>
<keyword evidence="3 8" id="KW-0479">Metal-binding</keyword>
<keyword evidence="12" id="KW-1185">Reference proteome</keyword>
<keyword evidence="8" id="KW-0414">Isoprene biosynthesis</keyword>
<dbReference type="InterPro" id="IPR012340">
    <property type="entry name" value="NA-bd_OB-fold"/>
</dbReference>
<dbReference type="PROSITE" id="PS50126">
    <property type="entry name" value="S1"/>
    <property type="match status" value="4"/>
</dbReference>
<comment type="function">
    <text evidence="8">Catalyzes the conversion of 1-hydroxy-2-methyl-2-(E)-butenyl 4-diphosphate (HMBPP) into a mixture of isopentenyl diphosphate (IPP) and dimethylallyl diphosphate (DMAPP). Acts in the terminal step of the DOXP/MEP pathway for isoprenoid precursor biosynthesis.</text>
</comment>
<dbReference type="EC" id="1.17.7.4" evidence="8"/>
<feature type="binding site" evidence="8">
    <location>
        <position position="73"/>
    </location>
    <ligand>
        <name>isopentenyl diphosphate</name>
        <dbReference type="ChEBI" id="CHEBI:128769"/>
    </ligand>
</feature>
<feature type="domain" description="S1 motif" evidence="10">
    <location>
        <begin position="304"/>
        <end position="373"/>
    </location>
</feature>
<dbReference type="CDD" id="cd05687">
    <property type="entry name" value="S1_RPS1_repeat_ec1_hs1"/>
    <property type="match status" value="1"/>
</dbReference>
<dbReference type="PRINTS" id="PR00681">
    <property type="entry name" value="RIBOSOMALS1"/>
</dbReference>
<evidence type="ECO:0000256" key="6">
    <source>
        <dbReference type="ARBA" id="ARBA00023014"/>
    </source>
</evidence>
<feature type="binding site" evidence="8">
    <location>
        <position position="266"/>
    </location>
    <ligand>
        <name>dimethylallyl diphosphate</name>
        <dbReference type="ChEBI" id="CHEBI:57623"/>
    </ligand>
</feature>
<evidence type="ECO:0000256" key="3">
    <source>
        <dbReference type="ARBA" id="ARBA00022723"/>
    </source>
</evidence>
<name>A0A8J6J4V8_9FIRM</name>
<comment type="similarity">
    <text evidence="1">Belongs to the bacterial ribosomal protein bS1 family.</text>
</comment>
<dbReference type="GO" id="GO:0019288">
    <property type="term" value="P:isopentenyl diphosphate biosynthetic process, methylerythritol 4-phosphate pathway"/>
    <property type="evidence" value="ECO:0007669"/>
    <property type="project" value="UniProtKB-UniRule"/>
</dbReference>
<feature type="binding site" evidence="8">
    <location>
        <position position="40"/>
    </location>
    <ligand>
        <name>(2E)-4-hydroxy-3-methylbut-2-enyl diphosphate</name>
        <dbReference type="ChEBI" id="CHEBI:128753"/>
    </ligand>
</feature>
<keyword evidence="6 8" id="KW-0411">Iron-sulfur</keyword>